<name>A0ABW0BJ87_9ACTN</name>
<protein>
    <submittedName>
        <fullName evidence="2">Uncharacterized protein</fullName>
    </submittedName>
</protein>
<keyword evidence="3" id="KW-1185">Reference proteome</keyword>
<accession>A0ABW0BJ87</accession>
<proteinExistence type="predicted"/>
<evidence type="ECO:0000256" key="1">
    <source>
        <dbReference type="SAM" id="MobiDB-lite"/>
    </source>
</evidence>
<reference evidence="3" key="1">
    <citation type="journal article" date="2019" name="Int. J. Syst. Evol. Microbiol.">
        <title>The Global Catalogue of Microorganisms (GCM) 10K type strain sequencing project: providing services to taxonomists for standard genome sequencing and annotation.</title>
        <authorList>
            <consortium name="The Broad Institute Genomics Platform"/>
            <consortium name="The Broad Institute Genome Sequencing Center for Infectious Disease"/>
            <person name="Wu L."/>
            <person name="Ma J."/>
        </authorList>
    </citation>
    <scope>NUCLEOTIDE SEQUENCE [LARGE SCALE GENOMIC DNA]</scope>
    <source>
        <strain evidence="3">DFY41</strain>
    </source>
</reference>
<evidence type="ECO:0000313" key="2">
    <source>
        <dbReference type="EMBL" id="MFC5177333.1"/>
    </source>
</evidence>
<comment type="caution">
    <text evidence="2">The sequence shown here is derived from an EMBL/GenBank/DDBJ whole genome shotgun (WGS) entry which is preliminary data.</text>
</comment>
<sequence length="247" mass="26943">MDEGRRWAIETFGANGVYVRERVSLEVRAEHIASADAQEASGHRSLGVYGEFWRGILERFEAFGKLPGATLFRPGEAPYNIPVINGVAMFPWRYGRSRDRELASTPFTTSPAREAMFDLGGLELQGEFDLGVRRPELTDEEQELVNLVEKARESEIVTSGKLVVVAISSSPSGLHEVRWGDVSLTGDGCLTFGFSESLLNLKAAAAPKPYAVPDGDWTFTSGDLPEKNIGLPGDEDDEITSDDSSDG</sequence>
<organism evidence="2 3">
    <name type="scientific">Nocardioides taihuensis</name>
    <dbReference type="NCBI Taxonomy" id="1835606"/>
    <lineage>
        <taxon>Bacteria</taxon>
        <taxon>Bacillati</taxon>
        <taxon>Actinomycetota</taxon>
        <taxon>Actinomycetes</taxon>
        <taxon>Propionibacteriales</taxon>
        <taxon>Nocardioidaceae</taxon>
        <taxon>Nocardioides</taxon>
    </lineage>
</organism>
<feature type="region of interest" description="Disordered" evidence="1">
    <location>
        <begin position="216"/>
        <end position="247"/>
    </location>
</feature>
<dbReference type="EMBL" id="JBHSKD010000011">
    <property type="protein sequence ID" value="MFC5177333.1"/>
    <property type="molecule type" value="Genomic_DNA"/>
</dbReference>
<gene>
    <name evidence="2" type="ORF">ACFPGP_11670</name>
</gene>
<evidence type="ECO:0000313" key="3">
    <source>
        <dbReference type="Proteomes" id="UP001596087"/>
    </source>
</evidence>
<dbReference type="RefSeq" id="WP_378590262.1">
    <property type="nucleotide sequence ID" value="NZ_JBHSKD010000011.1"/>
</dbReference>
<feature type="compositionally biased region" description="Acidic residues" evidence="1">
    <location>
        <begin position="233"/>
        <end position="247"/>
    </location>
</feature>
<dbReference type="Proteomes" id="UP001596087">
    <property type="component" value="Unassembled WGS sequence"/>
</dbReference>